<dbReference type="STRING" id="109280.ENSHCOP00000004550"/>
<evidence type="ECO:0000256" key="1">
    <source>
        <dbReference type="ARBA" id="ARBA00004613"/>
    </source>
</evidence>
<dbReference type="AlphaFoldDB" id="A0A3Q2XJ60"/>
<dbReference type="SUPFAM" id="SSF47266">
    <property type="entry name" value="4-helical cytokines"/>
    <property type="match status" value="1"/>
</dbReference>
<dbReference type="GO" id="GO:0005125">
    <property type="term" value="F:cytokine activity"/>
    <property type="evidence" value="ECO:0007669"/>
    <property type="project" value="UniProtKB-KW"/>
</dbReference>
<dbReference type="OrthoDB" id="8957647at2759"/>
<evidence type="ECO:0000256" key="3">
    <source>
        <dbReference type="ARBA" id="ARBA00022514"/>
    </source>
</evidence>
<evidence type="ECO:0000256" key="2">
    <source>
        <dbReference type="ARBA" id="ARBA00007566"/>
    </source>
</evidence>
<comment type="similarity">
    <text evidence="2">Belongs to the type II (or gamma) interferon family.</text>
</comment>
<dbReference type="Ensembl" id="ENSHCOT00000006851.1">
    <property type="protein sequence ID" value="ENSHCOP00000004550.1"/>
    <property type="gene ID" value="ENSHCOG00000006019.1"/>
</dbReference>
<dbReference type="GeneTree" id="ENSGT00940000174747"/>
<keyword evidence="4" id="KW-0964">Secreted</keyword>
<dbReference type="Proteomes" id="UP000264820">
    <property type="component" value="Unplaced"/>
</dbReference>
<sequence length="229" mass="26137">MRDLADKSTLWHLDITAGTKSRPGSRIGPAMHTNARARLRTFAMARAVLGVCAYLCLCPVGTSHVPLRMNRTIQNLLQLYKIPPKERFNGHPVFSRELLSTKMEAKGMLMSAVLQTYEELLGRMLKRLPSPTAAAPAATSAPETGGDARVGLDYLLRRVRDLRKYRYQEQDKLLDGLHKLQHVQMDDLVVQSKALWELPWLYEEASSLAERVRARTSRRRRRRHARSRP</sequence>
<dbReference type="PANTHER" id="PTHR11419">
    <property type="entry name" value="INTERFERON GAMMA"/>
    <property type="match status" value="1"/>
</dbReference>
<dbReference type="OMA" id="HRYHEQE"/>
<organism evidence="6 7">
    <name type="scientific">Hippocampus comes</name>
    <name type="common">Tiger tail seahorse</name>
    <dbReference type="NCBI Taxonomy" id="109280"/>
    <lineage>
        <taxon>Eukaryota</taxon>
        <taxon>Metazoa</taxon>
        <taxon>Chordata</taxon>
        <taxon>Craniata</taxon>
        <taxon>Vertebrata</taxon>
        <taxon>Euteleostomi</taxon>
        <taxon>Actinopterygii</taxon>
        <taxon>Neopterygii</taxon>
        <taxon>Teleostei</taxon>
        <taxon>Neoteleostei</taxon>
        <taxon>Acanthomorphata</taxon>
        <taxon>Syngnathiaria</taxon>
        <taxon>Syngnathiformes</taxon>
        <taxon>Syngnathoidei</taxon>
        <taxon>Syngnathidae</taxon>
        <taxon>Hippocampus</taxon>
    </lineage>
</organism>
<dbReference type="PANTHER" id="PTHR11419:SF0">
    <property type="entry name" value="INTERFERON GAMMA"/>
    <property type="match status" value="1"/>
</dbReference>
<proteinExistence type="inferred from homology"/>
<evidence type="ECO:0000256" key="5">
    <source>
        <dbReference type="ARBA" id="ARBA00023180"/>
    </source>
</evidence>
<dbReference type="Gene3D" id="1.20.1250.10">
    <property type="match status" value="1"/>
</dbReference>
<name>A0A3Q2XJ60_HIPCM</name>
<accession>A0A3Q2XJ60</accession>
<keyword evidence="7" id="KW-1185">Reference proteome</keyword>
<evidence type="ECO:0000313" key="6">
    <source>
        <dbReference type="Ensembl" id="ENSHCOP00000004550.1"/>
    </source>
</evidence>
<evidence type="ECO:0000256" key="4">
    <source>
        <dbReference type="ARBA" id="ARBA00022525"/>
    </source>
</evidence>
<dbReference type="InterPro" id="IPR009079">
    <property type="entry name" value="4_helix_cytokine-like_core"/>
</dbReference>
<dbReference type="GO" id="GO:0005615">
    <property type="term" value="C:extracellular space"/>
    <property type="evidence" value="ECO:0007669"/>
    <property type="project" value="UniProtKB-KW"/>
</dbReference>
<protein>
    <submittedName>
        <fullName evidence="6">Interferon gamma 1</fullName>
    </submittedName>
</protein>
<dbReference type="InterPro" id="IPR002069">
    <property type="entry name" value="Interferon_gamma"/>
</dbReference>
<comment type="subcellular location">
    <subcellularLocation>
        <location evidence="1">Secreted</location>
    </subcellularLocation>
</comment>
<keyword evidence="5" id="KW-0325">Glycoprotein</keyword>
<reference evidence="6" key="1">
    <citation type="submission" date="2025-08" db="UniProtKB">
        <authorList>
            <consortium name="Ensembl"/>
        </authorList>
    </citation>
    <scope>IDENTIFICATION</scope>
</reference>
<dbReference type="CTD" id="405790"/>
<dbReference type="GO" id="GO:0005133">
    <property type="term" value="F:type II interferon receptor binding"/>
    <property type="evidence" value="ECO:0007669"/>
    <property type="project" value="InterPro"/>
</dbReference>
<dbReference type="KEGG" id="hcq:109532655"/>
<reference evidence="6" key="2">
    <citation type="submission" date="2025-09" db="UniProtKB">
        <authorList>
            <consortium name="Ensembl"/>
        </authorList>
    </citation>
    <scope>IDENTIFICATION</scope>
</reference>
<dbReference type="GO" id="GO:0006955">
    <property type="term" value="P:immune response"/>
    <property type="evidence" value="ECO:0007669"/>
    <property type="project" value="InterPro"/>
</dbReference>
<keyword evidence="3" id="KW-0202">Cytokine</keyword>
<evidence type="ECO:0000313" key="7">
    <source>
        <dbReference type="Proteomes" id="UP000264820"/>
    </source>
</evidence>